<dbReference type="PANTHER" id="PTHR43841">
    <property type="entry name" value="3-HYDROXYACYL-THIOESTER DEHYDRATASE HTDX-RELATED"/>
    <property type="match status" value="1"/>
</dbReference>
<evidence type="ECO:0000313" key="3">
    <source>
        <dbReference type="EMBL" id="BBY73438.1"/>
    </source>
</evidence>
<comment type="similarity">
    <text evidence="1">Belongs to the enoyl-CoA hydratase/isomerase family.</text>
</comment>
<dbReference type="NCBIfam" id="NF010246">
    <property type="entry name" value="PRK13693.1"/>
    <property type="match status" value="1"/>
</dbReference>
<gene>
    <name evidence="3" type="primary">hadB</name>
    <name evidence="3" type="ORF">MPRF_03370</name>
</gene>
<evidence type="ECO:0000259" key="2">
    <source>
        <dbReference type="Pfam" id="PF01575"/>
    </source>
</evidence>
<dbReference type="InterPro" id="IPR029069">
    <property type="entry name" value="HotDog_dom_sf"/>
</dbReference>
<dbReference type="CDD" id="cd03453">
    <property type="entry name" value="SAV4209_like"/>
    <property type="match status" value="1"/>
</dbReference>
<dbReference type="Gene3D" id="3.10.129.10">
    <property type="entry name" value="Hotdog Thioesterase"/>
    <property type="match status" value="1"/>
</dbReference>
<reference evidence="3 4" key="1">
    <citation type="journal article" date="2019" name="Emerg. Microbes Infect.">
        <title>Comprehensive subspecies identification of 175 nontuberculous mycobacteria species based on 7547 genomic profiles.</title>
        <authorList>
            <person name="Matsumoto Y."/>
            <person name="Kinjo T."/>
            <person name="Motooka D."/>
            <person name="Nabeya D."/>
            <person name="Jung N."/>
            <person name="Uechi K."/>
            <person name="Horii T."/>
            <person name="Iida T."/>
            <person name="Fujita J."/>
            <person name="Nakamura S."/>
        </authorList>
    </citation>
    <scope>NUCLEOTIDE SEQUENCE [LARGE SCALE GENOMIC DNA]</scope>
    <source>
        <strain evidence="3 4">JCM 6367</strain>
    </source>
</reference>
<dbReference type="Pfam" id="PF01575">
    <property type="entry name" value="MaoC_dehydratas"/>
    <property type="match status" value="1"/>
</dbReference>
<dbReference type="Proteomes" id="UP000466554">
    <property type="component" value="Chromosome"/>
</dbReference>
<dbReference type="InterPro" id="IPR002539">
    <property type="entry name" value="MaoC-like_dom"/>
</dbReference>
<dbReference type="PANTHER" id="PTHR43841:SF3">
    <property type="entry name" value="(3R)-HYDROXYACYL-ACP DEHYDRATASE SUBUNIT HADB"/>
    <property type="match status" value="1"/>
</dbReference>
<dbReference type="SUPFAM" id="SSF54637">
    <property type="entry name" value="Thioesterase/thiol ester dehydrase-isomerase"/>
    <property type="match status" value="1"/>
</dbReference>
<proteinExistence type="inferred from homology"/>
<accession>A0A7I7TW84</accession>
<dbReference type="EMBL" id="AP022598">
    <property type="protein sequence ID" value="BBY73438.1"/>
    <property type="molecule type" value="Genomic_DNA"/>
</dbReference>
<feature type="domain" description="MaoC-like" evidence="2">
    <location>
        <begin position="21"/>
        <end position="129"/>
    </location>
</feature>
<evidence type="ECO:0000256" key="1">
    <source>
        <dbReference type="ARBA" id="ARBA00005254"/>
    </source>
</evidence>
<protein>
    <submittedName>
        <fullName evidence="3">(3R)-hydroxyacyl-ACP dehydratase subunit HadB</fullName>
    </submittedName>
</protein>
<sequence>MASQMALREFSSVKVGDKLPEKVIPLTRADLVNYAGVSGDLNPIHWDDEIAKQVGLDTAIAHGMLTMGVGGGYITSWVGDPAAVKEYNVRFTAVVPVPNDGTGAEIVFNGRVKSVDPESKDVTIALTATSGGKKIFGRAIAVATLA</sequence>
<dbReference type="AlphaFoldDB" id="A0A7I7TW84"/>
<name>A0A7I7TW84_MYCPF</name>
<organism evidence="3 4">
    <name type="scientific">Mycolicibacterium parafortuitum</name>
    <name type="common">Mycobacterium parafortuitum</name>
    <dbReference type="NCBI Taxonomy" id="39692"/>
    <lineage>
        <taxon>Bacteria</taxon>
        <taxon>Bacillati</taxon>
        <taxon>Actinomycetota</taxon>
        <taxon>Actinomycetes</taxon>
        <taxon>Mycobacteriales</taxon>
        <taxon>Mycobacteriaceae</taxon>
        <taxon>Mycolicibacterium</taxon>
    </lineage>
</organism>
<evidence type="ECO:0000313" key="4">
    <source>
        <dbReference type="Proteomes" id="UP000466554"/>
    </source>
</evidence>